<reference evidence="2 3" key="1">
    <citation type="journal article" date="2019" name="Nat. Microbiol.">
        <title>Mediterranean grassland soil C-N compound turnover is dependent on rainfall and depth, and is mediated by genomically divergent microorganisms.</title>
        <authorList>
            <person name="Diamond S."/>
            <person name="Andeer P.F."/>
            <person name="Li Z."/>
            <person name="Crits-Christoph A."/>
            <person name="Burstein D."/>
            <person name="Anantharaman K."/>
            <person name="Lane K.R."/>
            <person name="Thomas B.C."/>
            <person name="Pan C."/>
            <person name="Northen T.R."/>
            <person name="Banfield J.F."/>
        </authorList>
    </citation>
    <scope>NUCLEOTIDE SEQUENCE [LARGE SCALE GENOMIC DNA]</scope>
    <source>
        <strain evidence="2">WS_2</strain>
    </source>
</reference>
<accession>A0A538S8P0</accession>
<keyword evidence="2" id="KW-0808">Transferase</keyword>
<dbReference type="Pfam" id="PF13439">
    <property type="entry name" value="Glyco_transf_4"/>
    <property type="match status" value="1"/>
</dbReference>
<evidence type="ECO:0000313" key="2">
    <source>
        <dbReference type="EMBL" id="TMQ47735.1"/>
    </source>
</evidence>
<dbReference type="Pfam" id="PF13692">
    <property type="entry name" value="Glyco_trans_1_4"/>
    <property type="match status" value="1"/>
</dbReference>
<evidence type="ECO:0000313" key="3">
    <source>
        <dbReference type="Proteomes" id="UP000317716"/>
    </source>
</evidence>
<protein>
    <submittedName>
        <fullName evidence="2">Glycosyltransferase family 4 protein</fullName>
    </submittedName>
</protein>
<feature type="domain" description="Glycosyltransferase subfamily 4-like N-terminal" evidence="1">
    <location>
        <begin position="19"/>
        <end position="179"/>
    </location>
</feature>
<dbReference type="AlphaFoldDB" id="A0A538S8P0"/>
<comment type="caution">
    <text evidence="2">The sequence shown here is derived from an EMBL/GenBank/DDBJ whole genome shotgun (WGS) entry which is preliminary data.</text>
</comment>
<organism evidence="2 3">
    <name type="scientific">Eiseniibacteriota bacterium</name>
    <dbReference type="NCBI Taxonomy" id="2212470"/>
    <lineage>
        <taxon>Bacteria</taxon>
        <taxon>Candidatus Eiseniibacteriota</taxon>
    </lineage>
</organism>
<dbReference type="SUPFAM" id="SSF53756">
    <property type="entry name" value="UDP-Glycosyltransferase/glycogen phosphorylase"/>
    <property type="match status" value="1"/>
</dbReference>
<gene>
    <name evidence="2" type="ORF">E6K72_13735</name>
</gene>
<dbReference type="InterPro" id="IPR028098">
    <property type="entry name" value="Glyco_trans_4-like_N"/>
</dbReference>
<dbReference type="Proteomes" id="UP000317716">
    <property type="component" value="Unassembled WGS sequence"/>
</dbReference>
<dbReference type="EMBL" id="VBOS01000515">
    <property type="protein sequence ID" value="TMQ47735.1"/>
    <property type="molecule type" value="Genomic_DNA"/>
</dbReference>
<dbReference type="Gene3D" id="3.40.50.2000">
    <property type="entry name" value="Glycogen Phosphorylase B"/>
    <property type="match status" value="2"/>
</dbReference>
<sequence length="402" mass="43868">MRTETQPVSVLLAESGRAMGGTERVVWELATRLPRERFDVTVWLPGVPSLDELAASLGARELRVERVSEVASRWDWTGMFQTWRRLKQRRPALLHLHHVWPASDRYLPSLADAAGVPHLVLTEHIVGQPHSAGQKMLKRRELARADAVTAVCGAVAESLVRDYGVPRERVRVVPNGADPPDEAAEHAAARRWRASLGASAMRPLWVCAARLEEQKGHAVLVEALAEARRRGLDFVAALAGDGALRASLERRVAELGLADRVRFLGLVEEIGPLLAAADAVVMPSLWEGMPLTLLEALARARPVAASAVGGIPEVIEDRVSGRLVPPGDVAALTEALVWLHRRADLAAALGREGAARVRESYTWDRVVQAFEEVYDDVLGLASFAPEEAGRARAGRDRRGSDR</sequence>
<proteinExistence type="predicted"/>
<dbReference type="PANTHER" id="PTHR12526">
    <property type="entry name" value="GLYCOSYLTRANSFERASE"/>
    <property type="match status" value="1"/>
</dbReference>
<dbReference type="CDD" id="cd03801">
    <property type="entry name" value="GT4_PimA-like"/>
    <property type="match status" value="1"/>
</dbReference>
<dbReference type="PANTHER" id="PTHR12526:SF636">
    <property type="entry name" value="BLL3647 PROTEIN"/>
    <property type="match status" value="1"/>
</dbReference>
<evidence type="ECO:0000259" key="1">
    <source>
        <dbReference type="Pfam" id="PF13439"/>
    </source>
</evidence>
<dbReference type="GO" id="GO:0016757">
    <property type="term" value="F:glycosyltransferase activity"/>
    <property type="evidence" value="ECO:0007669"/>
    <property type="project" value="TreeGrafter"/>
</dbReference>
<name>A0A538S8P0_UNCEI</name>